<accession>A0ABR0UQK8</accession>
<name>A0ABR0UQK8_REHGL</name>
<reference evidence="2 3" key="1">
    <citation type="journal article" date="2021" name="Comput. Struct. Biotechnol. J.">
        <title>De novo genome assembly of the potent medicinal plant Rehmannia glutinosa using nanopore technology.</title>
        <authorList>
            <person name="Ma L."/>
            <person name="Dong C."/>
            <person name="Song C."/>
            <person name="Wang X."/>
            <person name="Zheng X."/>
            <person name="Niu Y."/>
            <person name="Chen S."/>
            <person name="Feng W."/>
        </authorList>
    </citation>
    <scope>NUCLEOTIDE SEQUENCE [LARGE SCALE GENOMIC DNA]</scope>
    <source>
        <strain evidence="2">DH-2019</strain>
    </source>
</reference>
<sequence>MEREARRKKIASRGTDRMALITGRIQSIDPNISKSCSFSNPTLDYLPAQHSRSSSEPAGDENRAMFHDYPHVGLKGEDDVRDSLIRHDKDEDEVSKENLSGKRVSDLQKLDEKEVAILSFQSGDSPDEKPFEYHLSSITPKEINFSIISSENTRVICSFVIAVLVVLSHINLPHNVVKSKSLIAYRPLYAVLVTDMLIVAARLALYSEGKVDDKEVKFEGGGENWDGAVKLLEWGLVLHQTLRAVFIDCSFYLAIVVCGLSLA</sequence>
<keyword evidence="1" id="KW-0472">Membrane</keyword>
<evidence type="ECO:0000256" key="1">
    <source>
        <dbReference type="SAM" id="Phobius"/>
    </source>
</evidence>
<evidence type="ECO:0000313" key="2">
    <source>
        <dbReference type="EMBL" id="KAK6124973.1"/>
    </source>
</evidence>
<organism evidence="2 3">
    <name type="scientific">Rehmannia glutinosa</name>
    <name type="common">Chinese foxglove</name>
    <dbReference type="NCBI Taxonomy" id="99300"/>
    <lineage>
        <taxon>Eukaryota</taxon>
        <taxon>Viridiplantae</taxon>
        <taxon>Streptophyta</taxon>
        <taxon>Embryophyta</taxon>
        <taxon>Tracheophyta</taxon>
        <taxon>Spermatophyta</taxon>
        <taxon>Magnoliopsida</taxon>
        <taxon>eudicotyledons</taxon>
        <taxon>Gunneridae</taxon>
        <taxon>Pentapetalae</taxon>
        <taxon>asterids</taxon>
        <taxon>lamiids</taxon>
        <taxon>Lamiales</taxon>
        <taxon>Orobanchaceae</taxon>
        <taxon>Rehmannieae</taxon>
        <taxon>Rehmannia</taxon>
    </lineage>
</organism>
<proteinExistence type="predicted"/>
<comment type="caution">
    <text evidence="2">The sequence shown here is derived from an EMBL/GenBank/DDBJ whole genome shotgun (WGS) entry which is preliminary data.</text>
</comment>
<evidence type="ECO:0008006" key="4">
    <source>
        <dbReference type="Google" id="ProtNLM"/>
    </source>
</evidence>
<dbReference type="EMBL" id="JABTTQ020002275">
    <property type="protein sequence ID" value="KAK6124973.1"/>
    <property type="molecule type" value="Genomic_DNA"/>
</dbReference>
<gene>
    <name evidence="2" type="ORF">DH2020_041247</name>
</gene>
<dbReference type="PANTHER" id="PTHR35469:SF5">
    <property type="entry name" value="TRANSMEMBRANE PROTEIN"/>
    <property type="match status" value="1"/>
</dbReference>
<keyword evidence="1" id="KW-0812">Transmembrane</keyword>
<feature type="transmembrane region" description="Helical" evidence="1">
    <location>
        <begin position="184"/>
        <end position="205"/>
    </location>
</feature>
<keyword evidence="3" id="KW-1185">Reference proteome</keyword>
<protein>
    <recommendedName>
        <fullName evidence="4">CASP-like protein</fullName>
    </recommendedName>
</protein>
<feature type="transmembrane region" description="Helical" evidence="1">
    <location>
        <begin position="155"/>
        <end position="172"/>
    </location>
</feature>
<dbReference type="PANTHER" id="PTHR35469">
    <property type="entry name" value="TRANSMEMBRANE PROTEIN"/>
    <property type="match status" value="1"/>
</dbReference>
<evidence type="ECO:0000313" key="3">
    <source>
        <dbReference type="Proteomes" id="UP001318860"/>
    </source>
</evidence>
<dbReference type="Proteomes" id="UP001318860">
    <property type="component" value="Unassembled WGS sequence"/>
</dbReference>
<keyword evidence="1" id="KW-1133">Transmembrane helix</keyword>